<evidence type="ECO:0000313" key="3">
    <source>
        <dbReference type="Proteomes" id="UP001611383"/>
    </source>
</evidence>
<keyword evidence="3" id="KW-1185">Reference proteome</keyword>
<dbReference type="Proteomes" id="UP001611383">
    <property type="component" value="Chromosome"/>
</dbReference>
<proteinExistence type="predicted"/>
<reference evidence="2 3" key="1">
    <citation type="submission" date="2019-08" db="EMBL/GenBank/DDBJ databases">
        <title>Archangium and Cystobacter genomes.</title>
        <authorList>
            <person name="Chen I.-C.K."/>
            <person name="Wielgoss S."/>
        </authorList>
    </citation>
    <scope>NUCLEOTIDE SEQUENCE [LARGE SCALE GENOMIC DNA]</scope>
    <source>
        <strain evidence="2 3">Cbm 6</strain>
    </source>
</reference>
<organism evidence="2 3">
    <name type="scientific">Archangium minus</name>
    <dbReference type="NCBI Taxonomy" id="83450"/>
    <lineage>
        <taxon>Bacteria</taxon>
        <taxon>Pseudomonadati</taxon>
        <taxon>Myxococcota</taxon>
        <taxon>Myxococcia</taxon>
        <taxon>Myxococcales</taxon>
        <taxon>Cystobacterineae</taxon>
        <taxon>Archangiaceae</taxon>
        <taxon>Archangium</taxon>
    </lineage>
</organism>
<dbReference type="SUPFAM" id="SSF55729">
    <property type="entry name" value="Acyl-CoA N-acyltransferases (Nat)"/>
    <property type="match status" value="1"/>
</dbReference>
<evidence type="ECO:0000259" key="1">
    <source>
        <dbReference type="Pfam" id="PF00583"/>
    </source>
</evidence>
<dbReference type="EMBL" id="CP043494">
    <property type="protein sequence ID" value="WNG44346.1"/>
    <property type="molecule type" value="Genomic_DNA"/>
</dbReference>
<dbReference type="InterPro" id="IPR000182">
    <property type="entry name" value="GNAT_dom"/>
</dbReference>
<accession>A0ABY9WTJ9</accession>
<dbReference type="Gene3D" id="3.40.630.30">
    <property type="match status" value="1"/>
</dbReference>
<sequence length="86" mass="9718">MILGGDRCSWSRTDTCNAGLGARVHWALEGWVRNQGATGLRLVVQEQNPGALRFWQRQGYAITGQTLQRTRTRENVIHLLRKSLDA</sequence>
<name>A0ABY9WTJ9_9BACT</name>
<evidence type="ECO:0000313" key="2">
    <source>
        <dbReference type="EMBL" id="WNG44346.1"/>
    </source>
</evidence>
<protein>
    <submittedName>
        <fullName evidence="2">GNAT family N-acetyltransferase</fullName>
    </submittedName>
</protein>
<feature type="domain" description="N-acetyltransferase" evidence="1">
    <location>
        <begin position="19"/>
        <end position="60"/>
    </location>
</feature>
<dbReference type="InterPro" id="IPR016181">
    <property type="entry name" value="Acyl_CoA_acyltransferase"/>
</dbReference>
<dbReference type="Pfam" id="PF00583">
    <property type="entry name" value="Acetyltransf_1"/>
    <property type="match status" value="1"/>
</dbReference>
<gene>
    <name evidence="2" type="ORF">F0U60_09665</name>
</gene>